<dbReference type="AlphaFoldDB" id="A0A249JZL6"/>
<organism evidence="2 3">
    <name type="scientific">Candidatus Nanopelagicus limnae</name>
    <dbReference type="NCBI Taxonomy" id="1884634"/>
    <lineage>
        <taxon>Bacteria</taxon>
        <taxon>Bacillati</taxon>
        <taxon>Actinomycetota</taxon>
        <taxon>Actinomycetes</taxon>
        <taxon>Candidatus Nanopelagicales</taxon>
        <taxon>Candidatus Nanopelagicaceae</taxon>
        <taxon>Candidatus Nanopelagicus</taxon>
    </lineage>
</organism>
<name>A0A249JZL6_9ACTN</name>
<keyword evidence="1" id="KW-1133">Transmembrane helix</keyword>
<dbReference type="InterPro" id="IPR025443">
    <property type="entry name" value="DUF4307"/>
</dbReference>
<dbReference type="RefSeq" id="WP_095681257.1">
    <property type="nucleotide sequence ID" value="NZ_CP016768.2"/>
</dbReference>
<gene>
    <name evidence="2" type="ORF">B1s21122_05425</name>
</gene>
<evidence type="ECO:0000313" key="2">
    <source>
        <dbReference type="EMBL" id="ASY09966.1"/>
    </source>
</evidence>
<keyword evidence="1" id="KW-0812">Transmembrane</keyword>
<evidence type="ECO:0000313" key="3">
    <source>
        <dbReference type="Proteomes" id="UP000217153"/>
    </source>
</evidence>
<dbReference type="OrthoDB" id="5196534at2"/>
<reference evidence="3" key="1">
    <citation type="submission" date="2016-10" db="EMBL/GenBank/DDBJ databases">
        <title>High microdiversification within the ubiquitous acI lineage of Actinobacteria.</title>
        <authorList>
            <person name="Neuenschwander S.M."/>
            <person name="Salcher M."/>
            <person name="Ghai R."/>
            <person name="Pernthaler J."/>
        </authorList>
    </citation>
    <scope>NUCLEOTIDE SEQUENCE [LARGE SCALE GENOMIC DNA]</scope>
</reference>
<keyword evidence="1" id="KW-0472">Membrane</keyword>
<dbReference type="EMBL" id="CP016768">
    <property type="protein sequence ID" value="ASY09966.1"/>
    <property type="molecule type" value="Genomic_DNA"/>
</dbReference>
<evidence type="ECO:0000256" key="1">
    <source>
        <dbReference type="SAM" id="Phobius"/>
    </source>
</evidence>
<proteinExistence type="predicted"/>
<keyword evidence="3" id="KW-1185">Reference proteome</keyword>
<dbReference type="Pfam" id="PF14155">
    <property type="entry name" value="DUF4307"/>
    <property type="match status" value="1"/>
</dbReference>
<accession>A0A249JZL6</accession>
<sequence>MHPKVLSDPILRERYGIKAAKNPRYLLAGILLSIVAAWFVWSGFNAANPDVRSELISFKVLDDQSISITYKITVRDLSKDHSCSVVARDIDKNTIGQVSDLMPAGTLLAGDNLRTVEITTRLPAVNAGITSCQ</sequence>
<feature type="transmembrane region" description="Helical" evidence="1">
    <location>
        <begin position="25"/>
        <end position="44"/>
    </location>
</feature>
<dbReference type="KEGG" id="abam:B1s21122_05425"/>
<protein>
    <submittedName>
        <fullName evidence="2">DUF4307 domain-containing protein</fullName>
    </submittedName>
</protein>
<dbReference type="Proteomes" id="UP000217153">
    <property type="component" value="Chromosome"/>
</dbReference>